<evidence type="ECO:0000313" key="2">
    <source>
        <dbReference type="EMBL" id="KAA5383388.1"/>
    </source>
</evidence>
<sequence>MKEEIVKIIADILEVDVCDIEMDTAVGDLPEWDSMHHLQIIAELEKVYNIKFNASDLAELEDVSDLISLVEEMKEA</sequence>
<evidence type="ECO:0000313" key="5">
    <source>
        <dbReference type="Proteomes" id="UP000500949"/>
    </source>
</evidence>
<dbReference type="Gene3D" id="1.10.1200.10">
    <property type="entry name" value="ACP-like"/>
    <property type="match status" value="1"/>
</dbReference>
<dbReference type="Pfam" id="PF00550">
    <property type="entry name" value="PP-binding"/>
    <property type="match status" value="1"/>
</dbReference>
<protein>
    <submittedName>
        <fullName evidence="2">Acyl carrier protein</fullName>
    </submittedName>
</protein>
<dbReference type="PROSITE" id="PS50075">
    <property type="entry name" value="CARRIER"/>
    <property type="match status" value="1"/>
</dbReference>
<dbReference type="GeneID" id="93445983"/>
<name>A0A1Y4PHU6_9BACT</name>
<dbReference type="EMBL" id="CP046176">
    <property type="protein sequence ID" value="QJR75736.1"/>
    <property type="molecule type" value="Genomic_DNA"/>
</dbReference>
<dbReference type="SUPFAM" id="SSF47336">
    <property type="entry name" value="ACP-like"/>
    <property type="match status" value="1"/>
</dbReference>
<feature type="domain" description="Carrier" evidence="1">
    <location>
        <begin position="1"/>
        <end position="74"/>
    </location>
</feature>
<dbReference type="RefSeq" id="WP_007837071.1">
    <property type="nucleotide sequence ID" value="NZ_CP046176.1"/>
</dbReference>
<evidence type="ECO:0000313" key="3">
    <source>
        <dbReference type="EMBL" id="QJR75736.1"/>
    </source>
</evidence>
<gene>
    <name evidence="2" type="ORF">F2Y61_11190</name>
    <name evidence="3" type="ORF">GKD17_04715</name>
</gene>
<dbReference type="Proteomes" id="UP000347681">
    <property type="component" value="Unassembled WGS sequence"/>
</dbReference>
<reference evidence="3 5" key="2">
    <citation type="submission" date="2019-11" db="EMBL/GenBank/DDBJ databases">
        <title>Complete genome sequence of Bacteroides dorei DSM 17855.</title>
        <authorList>
            <person name="Russell J.T."/>
        </authorList>
    </citation>
    <scope>NUCLEOTIDE SEQUENCE [LARGE SCALE GENOMIC DNA]</scope>
    <source>
        <strain evidence="3 5">DSM 17855</strain>
    </source>
</reference>
<evidence type="ECO:0000313" key="4">
    <source>
        <dbReference type="Proteomes" id="UP000347681"/>
    </source>
</evidence>
<evidence type="ECO:0000259" key="1">
    <source>
        <dbReference type="PROSITE" id="PS50075"/>
    </source>
</evidence>
<proteinExistence type="predicted"/>
<dbReference type="Proteomes" id="UP000500949">
    <property type="component" value="Chromosome"/>
</dbReference>
<dbReference type="AlphaFoldDB" id="A0A1Y4PHU6"/>
<accession>A0A1Y4PHU6</accession>
<dbReference type="EMBL" id="VVZB01000004">
    <property type="protein sequence ID" value="KAA5383388.1"/>
    <property type="molecule type" value="Genomic_DNA"/>
</dbReference>
<organism evidence="2 4">
    <name type="scientific">Phocaeicola dorei</name>
    <dbReference type="NCBI Taxonomy" id="357276"/>
    <lineage>
        <taxon>Bacteria</taxon>
        <taxon>Pseudomonadati</taxon>
        <taxon>Bacteroidota</taxon>
        <taxon>Bacteroidia</taxon>
        <taxon>Bacteroidales</taxon>
        <taxon>Bacteroidaceae</taxon>
        <taxon>Phocaeicola</taxon>
    </lineage>
</organism>
<dbReference type="InterPro" id="IPR009081">
    <property type="entry name" value="PP-bd_ACP"/>
</dbReference>
<reference evidence="2 4" key="1">
    <citation type="journal article" date="2019" name="Nat. Med.">
        <title>A library of human gut bacterial isolates paired with longitudinal multiomics data enables mechanistic microbiome research.</title>
        <authorList>
            <person name="Poyet M."/>
            <person name="Groussin M."/>
            <person name="Gibbons S.M."/>
            <person name="Avila-Pacheco J."/>
            <person name="Jiang X."/>
            <person name="Kearney S.M."/>
            <person name="Perrotta A.R."/>
            <person name="Berdy B."/>
            <person name="Zhao S."/>
            <person name="Lieberman T.D."/>
            <person name="Swanson P.K."/>
            <person name="Smith M."/>
            <person name="Roesemann S."/>
            <person name="Alexander J.E."/>
            <person name="Rich S.A."/>
            <person name="Livny J."/>
            <person name="Vlamakis H."/>
            <person name="Clish C."/>
            <person name="Bullock K."/>
            <person name="Deik A."/>
            <person name="Scott J."/>
            <person name="Pierce K.A."/>
            <person name="Xavier R.J."/>
            <person name="Alm E.J."/>
        </authorList>
    </citation>
    <scope>NUCLEOTIDE SEQUENCE [LARGE SCALE GENOMIC DNA]</scope>
    <source>
        <strain evidence="2 4">BIOML-A5</strain>
    </source>
</reference>
<dbReference type="InterPro" id="IPR036736">
    <property type="entry name" value="ACP-like_sf"/>
</dbReference>